<reference evidence="3 4" key="1">
    <citation type="submission" date="2024-09" db="EMBL/GenBank/DDBJ databases">
        <authorList>
            <person name="Sun Q."/>
            <person name="Mori K."/>
        </authorList>
    </citation>
    <scope>NUCLEOTIDE SEQUENCE [LARGE SCALE GENOMIC DNA]</scope>
    <source>
        <strain evidence="3 4">TISTR 2452</strain>
    </source>
</reference>
<dbReference type="InterPro" id="IPR001296">
    <property type="entry name" value="Glyco_trans_1"/>
</dbReference>
<feature type="domain" description="Glycosyltransferase subfamily 4-like N-terminal" evidence="2">
    <location>
        <begin position="14"/>
        <end position="210"/>
    </location>
</feature>
<keyword evidence="3" id="KW-0808">Transferase</keyword>
<dbReference type="CDD" id="cd03801">
    <property type="entry name" value="GT4_PimA-like"/>
    <property type="match status" value="1"/>
</dbReference>
<dbReference type="Gene3D" id="3.40.50.2000">
    <property type="entry name" value="Glycogen Phosphorylase B"/>
    <property type="match status" value="2"/>
</dbReference>
<sequence length="409" mass="46183">MKILLATYWLIPHVGGVWKFMSQIKEHLEAMGHEVDLLGNSPDYKKFHIVNRGLELSKDKLLPLLDSKLDAAKSPLLHLGPHEIIRQYEIDRYCMELSAAYFGLDGYDVIHTQDVFAARAISRVKPKRVPLVAHLHGSVALEMMNHFGMNSELGVIENSPPWRYFNSIEHYGATSSNITITANQWQKNMLVHRHGVPEHQVAVFQYGLDATSFWNKTSLGTPIQRPPGKKVIIFPARLVFVKGINILISALAFLKQIRQDWVCWIVGDGDKQEELQQQVLDASLQQDVLFLGRRDDIPALLLQSDIFVHSCLQDNQPFSVMEAQLAGLPALVSSAGGLPEMVEHGKTGLISPVGDPVTLFHQIHHLLEHDEYRKRLGENAKSWAVQHWSMELMINRLLQVYSAVVSHSV</sequence>
<feature type="domain" description="Glycosyl transferase family 1" evidence="1">
    <location>
        <begin position="225"/>
        <end position="383"/>
    </location>
</feature>
<evidence type="ECO:0000313" key="4">
    <source>
        <dbReference type="Proteomes" id="UP001589747"/>
    </source>
</evidence>
<dbReference type="Pfam" id="PF00534">
    <property type="entry name" value="Glycos_transf_1"/>
    <property type="match status" value="1"/>
</dbReference>
<dbReference type="InterPro" id="IPR028098">
    <property type="entry name" value="Glyco_trans_4-like_N"/>
</dbReference>
<dbReference type="SUPFAM" id="SSF53756">
    <property type="entry name" value="UDP-Glycosyltransferase/glycogen phosphorylase"/>
    <property type="match status" value="1"/>
</dbReference>
<dbReference type="GO" id="GO:0016757">
    <property type="term" value="F:glycosyltransferase activity"/>
    <property type="evidence" value="ECO:0007669"/>
    <property type="project" value="UniProtKB-KW"/>
</dbReference>
<protein>
    <submittedName>
        <fullName evidence="3">Glycosyltransferase family 4 protein</fullName>
        <ecNumber evidence="3">2.4.-.-</ecNumber>
    </submittedName>
</protein>
<evidence type="ECO:0000313" key="3">
    <source>
        <dbReference type="EMBL" id="MFB9329628.1"/>
    </source>
</evidence>
<comment type="caution">
    <text evidence="3">The sequence shown here is derived from an EMBL/GenBank/DDBJ whole genome shotgun (WGS) entry which is preliminary data.</text>
</comment>
<keyword evidence="4" id="KW-1185">Reference proteome</keyword>
<evidence type="ECO:0000259" key="2">
    <source>
        <dbReference type="Pfam" id="PF13439"/>
    </source>
</evidence>
<proteinExistence type="predicted"/>
<dbReference type="PANTHER" id="PTHR45947:SF3">
    <property type="entry name" value="SULFOQUINOVOSYL TRANSFERASE SQD2"/>
    <property type="match status" value="1"/>
</dbReference>
<dbReference type="EC" id="2.4.-.-" evidence="3"/>
<dbReference type="EMBL" id="JBHMDO010000044">
    <property type="protein sequence ID" value="MFB9329628.1"/>
    <property type="molecule type" value="Genomic_DNA"/>
</dbReference>
<name>A0ABV5KZJ2_9BACL</name>
<evidence type="ECO:0000259" key="1">
    <source>
        <dbReference type="Pfam" id="PF00534"/>
    </source>
</evidence>
<dbReference type="RefSeq" id="WP_377500062.1">
    <property type="nucleotide sequence ID" value="NZ_JBHMDO010000044.1"/>
</dbReference>
<accession>A0ABV5KZJ2</accession>
<dbReference type="InterPro" id="IPR050194">
    <property type="entry name" value="Glycosyltransferase_grp1"/>
</dbReference>
<dbReference type="Pfam" id="PF13439">
    <property type="entry name" value="Glyco_transf_4"/>
    <property type="match status" value="1"/>
</dbReference>
<dbReference type="PANTHER" id="PTHR45947">
    <property type="entry name" value="SULFOQUINOVOSYL TRANSFERASE SQD2"/>
    <property type="match status" value="1"/>
</dbReference>
<dbReference type="Proteomes" id="UP001589747">
    <property type="component" value="Unassembled WGS sequence"/>
</dbReference>
<organism evidence="3 4">
    <name type="scientific">Paenibacillus aurantiacus</name>
    <dbReference type="NCBI Taxonomy" id="1936118"/>
    <lineage>
        <taxon>Bacteria</taxon>
        <taxon>Bacillati</taxon>
        <taxon>Bacillota</taxon>
        <taxon>Bacilli</taxon>
        <taxon>Bacillales</taxon>
        <taxon>Paenibacillaceae</taxon>
        <taxon>Paenibacillus</taxon>
    </lineage>
</organism>
<keyword evidence="3" id="KW-0328">Glycosyltransferase</keyword>
<gene>
    <name evidence="3" type="ORF">ACFFSY_27135</name>
</gene>